<evidence type="ECO:0000259" key="5">
    <source>
        <dbReference type="PROSITE" id="PS50048"/>
    </source>
</evidence>
<gene>
    <name evidence="6" type="ORF">BDV36DRAFT_303663</name>
</gene>
<dbReference type="InterPro" id="IPR036864">
    <property type="entry name" value="Zn2-C6_fun-type_DNA-bd_sf"/>
</dbReference>
<evidence type="ECO:0000256" key="1">
    <source>
        <dbReference type="ARBA" id="ARBA00023015"/>
    </source>
</evidence>
<dbReference type="PROSITE" id="PS50048">
    <property type="entry name" value="ZN2_CY6_FUNGAL_2"/>
    <property type="match status" value="1"/>
</dbReference>
<accession>A0ABQ6WCQ2</accession>
<evidence type="ECO:0000256" key="4">
    <source>
        <dbReference type="ARBA" id="ARBA00023242"/>
    </source>
</evidence>
<dbReference type="EMBL" id="ML735795">
    <property type="protein sequence ID" value="KAE8413946.1"/>
    <property type="molecule type" value="Genomic_DNA"/>
</dbReference>
<evidence type="ECO:0000256" key="3">
    <source>
        <dbReference type="ARBA" id="ARBA00023163"/>
    </source>
</evidence>
<name>A0ABQ6WCQ2_9EURO</name>
<proteinExistence type="predicted"/>
<keyword evidence="1" id="KW-0805">Transcription regulation</keyword>
<evidence type="ECO:0000256" key="2">
    <source>
        <dbReference type="ARBA" id="ARBA00023125"/>
    </source>
</evidence>
<protein>
    <recommendedName>
        <fullName evidence="5">Zn(2)-C6 fungal-type domain-containing protein</fullName>
    </recommendedName>
</protein>
<dbReference type="SUPFAM" id="SSF57701">
    <property type="entry name" value="Zn2/Cys6 DNA-binding domain"/>
    <property type="match status" value="1"/>
</dbReference>
<dbReference type="SMART" id="SM00066">
    <property type="entry name" value="GAL4"/>
    <property type="match status" value="1"/>
</dbReference>
<feature type="domain" description="Zn(2)-C6 fungal-type" evidence="5">
    <location>
        <begin position="14"/>
        <end position="44"/>
    </location>
</feature>
<dbReference type="Pfam" id="PF00172">
    <property type="entry name" value="Zn_clus"/>
    <property type="match status" value="1"/>
</dbReference>
<dbReference type="PANTHER" id="PTHR47657">
    <property type="entry name" value="STEROL REGULATORY ELEMENT-BINDING PROTEIN ECM22"/>
    <property type="match status" value="1"/>
</dbReference>
<keyword evidence="4" id="KW-0539">Nucleus</keyword>
<organism evidence="6 7">
    <name type="scientific">Aspergillus pseudocaelatus</name>
    <dbReference type="NCBI Taxonomy" id="1825620"/>
    <lineage>
        <taxon>Eukaryota</taxon>
        <taxon>Fungi</taxon>
        <taxon>Dikarya</taxon>
        <taxon>Ascomycota</taxon>
        <taxon>Pezizomycotina</taxon>
        <taxon>Eurotiomycetes</taxon>
        <taxon>Eurotiomycetidae</taxon>
        <taxon>Eurotiales</taxon>
        <taxon>Aspergillaceae</taxon>
        <taxon>Aspergillus</taxon>
        <taxon>Aspergillus subgen. Circumdati</taxon>
    </lineage>
</organism>
<evidence type="ECO:0000313" key="6">
    <source>
        <dbReference type="EMBL" id="KAE8413946.1"/>
    </source>
</evidence>
<dbReference type="InterPro" id="IPR052400">
    <property type="entry name" value="Zn2-C6_fungal_TF"/>
</dbReference>
<dbReference type="CDD" id="cd12148">
    <property type="entry name" value="fungal_TF_MHR"/>
    <property type="match status" value="1"/>
</dbReference>
<dbReference type="InterPro" id="IPR001138">
    <property type="entry name" value="Zn2Cys6_DnaBD"/>
</dbReference>
<reference evidence="6 7" key="1">
    <citation type="submission" date="2019-04" db="EMBL/GenBank/DDBJ databases">
        <authorList>
            <consortium name="DOE Joint Genome Institute"/>
            <person name="Mondo S."/>
            <person name="Kjaerbolling I."/>
            <person name="Vesth T."/>
            <person name="Frisvad J.C."/>
            <person name="Nybo J.L."/>
            <person name="Theobald S."/>
            <person name="Kildgaard S."/>
            <person name="Isbrandt T."/>
            <person name="Kuo A."/>
            <person name="Sato A."/>
            <person name="Lyhne E.K."/>
            <person name="Kogle M.E."/>
            <person name="Wiebenga A."/>
            <person name="Kun R.S."/>
            <person name="Lubbers R.J."/>
            <person name="Makela M.R."/>
            <person name="Barry K."/>
            <person name="Chovatia M."/>
            <person name="Clum A."/>
            <person name="Daum C."/>
            <person name="Haridas S."/>
            <person name="He G."/>
            <person name="LaButti K."/>
            <person name="Lipzen A."/>
            <person name="Riley R."/>
            <person name="Salamov A."/>
            <person name="Simmons B.A."/>
            <person name="Magnuson J.K."/>
            <person name="Henrissat B."/>
            <person name="Mortensen U.H."/>
            <person name="Larsen T.O."/>
            <person name="Devries R.P."/>
            <person name="Grigoriev I.V."/>
            <person name="Machida M."/>
            <person name="Baker S.E."/>
            <person name="Andersen M.R."/>
            <person name="Cantor M.N."/>
            <person name="Hua S.X."/>
        </authorList>
    </citation>
    <scope>NUCLEOTIDE SEQUENCE [LARGE SCALE GENOMIC DNA]</scope>
    <source>
        <strain evidence="6 7">CBS 117616</strain>
    </source>
</reference>
<keyword evidence="2" id="KW-0238">DNA-binding</keyword>
<evidence type="ECO:0000313" key="7">
    <source>
        <dbReference type="Proteomes" id="UP000325395"/>
    </source>
</evidence>
<keyword evidence="7" id="KW-1185">Reference proteome</keyword>
<sequence>MPPANSLDNNRQSVCINCKLRKRKCDKSLPQCGHCTRKKLECRYVPRGSEEPLARGRPSLTGPIAHNPAIRSSLLLSNIFSDMLLLELTNIESAVYLQIYRIIRATGGTFDEINNRYFRGIHTSVPIISPDRFNDKLDKLQGAVPPTDLSVLLLSMCLVTYHPEFSHSQNTEPPYLSTLYLTTKSLFAQVQASSSLSLHLTQAGVPQAPEIEANRATKLEVFPLSDLSESKRIPNPPDDPSQERGAFASVARAAWLLDRTLQSLRIADDDLRIAQLKKLDSLLQNLLAVGLGRAGGFRGLWCTGNAVMMRTLFVIHRHILYQDSTSTACNSPTEMERQNSYTALNTVSMMMLDIAAAQNKLSLSLIDTLPPSVSYIIHAALDHVKEMNLLGEERIHVENQLSWTLGMLQKRWYDTA</sequence>
<dbReference type="CDD" id="cd00067">
    <property type="entry name" value="GAL4"/>
    <property type="match status" value="1"/>
</dbReference>
<keyword evidence="3" id="KW-0804">Transcription</keyword>
<dbReference type="PROSITE" id="PS00463">
    <property type="entry name" value="ZN2_CY6_FUNGAL_1"/>
    <property type="match status" value="1"/>
</dbReference>
<dbReference type="PANTHER" id="PTHR47657:SF7">
    <property type="entry name" value="STEROL REGULATORY ELEMENT-BINDING PROTEIN ECM22"/>
    <property type="match status" value="1"/>
</dbReference>
<dbReference type="Gene3D" id="4.10.240.10">
    <property type="entry name" value="Zn(2)-C6 fungal-type DNA-binding domain"/>
    <property type="match status" value="1"/>
</dbReference>
<dbReference type="Proteomes" id="UP000325395">
    <property type="component" value="Unassembled WGS sequence"/>
</dbReference>